<reference evidence="1" key="1">
    <citation type="submission" date="2024-12" db="EMBL/GenBank/DDBJ databases">
        <title>Comparative genomics and development of molecular markers within Purpureocillium lilacinum and among Purpureocillium species.</title>
        <authorList>
            <person name="Yeh Z.-Y."/>
            <person name="Ni N.-T."/>
            <person name="Lo P.-H."/>
            <person name="Mushyakhwo K."/>
            <person name="Lin C.-F."/>
            <person name="Nai Y.-S."/>
        </authorList>
    </citation>
    <scope>NUCLEOTIDE SEQUENCE</scope>
    <source>
        <strain evidence="1">NCHU-NPUST-175</strain>
    </source>
</reference>
<dbReference type="Proteomes" id="UP001638806">
    <property type="component" value="Unassembled WGS sequence"/>
</dbReference>
<organism evidence="1 2">
    <name type="scientific">Purpureocillium lilacinum</name>
    <name type="common">Paecilomyces lilacinus</name>
    <dbReference type="NCBI Taxonomy" id="33203"/>
    <lineage>
        <taxon>Eukaryota</taxon>
        <taxon>Fungi</taxon>
        <taxon>Dikarya</taxon>
        <taxon>Ascomycota</taxon>
        <taxon>Pezizomycotina</taxon>
        <taxon>Sordariomycetes</taxon>
        <taxon>Hypocreomycetidae</taxon>
        <taxon>Hypocreales</taxon>
        <taxon>Ophiocordycipitaceae</taxon>
        <taxon>Purpureocillium</taxon>
    </lineage>
</organism>
<evidence type="ECO:0000313" key="2">
    <source>
        <dbReference type="Proteomes" id="UP001638806"/>
    </source>
</evidence>
<gene>
    <name evidence="1" type="ORF">ACCO45_004780</name>
</gene>
<name>A0ACC4DWI1_PURLI</name>
<proteinExistence type="predicted"/>
<comment type="caution">
    <text evidence="1">The sequence shown here is derived from an EMBL/GenBank/DDBJ whole genome shotgun (WGS) entry which is preliminary data.</text>
</comment>
<dbReference type="EMBL" id="JBGNUJ010000004">
    <property type="protein sequence ID" value="KAL3959663.1"/>
    <property type="molecule type" value="Genomic_DNA"/>
</dbReference>
<sequence>MPASPHACRTGRRRCEAKKTDESAKRAPIITIIISSRTRRPSWMAYAMARVHSDGRGSAPPPRASSTSRSCHSCGVHSNEMMRRDEEEHDDDRQRVGCGGTR</sequence>
<accession>A0ACC4DWI1</accession>
<protein>
    <submittedName>
        <fullName evidence="1">Uncharacterized protein</fullName>
    </submittedName>
</protein>
<evidence type="ECO:0000313" key="1">
    <source>
        <dbReference type="EMBL" id="KAL3959663.1"/>
    </source>
</evidence>
<keyword evidence="2" id="KW-1185">Reference proteome</keyword>